<evidence type="ECO:0000313" key="2">
    <source>
        <dbReference type="EMBL" id="CAH0366771.1"/>
    </source>
</evidence>
<evidence type="ECO:0000256" key="1">
    <source>
        <dbReference type="SAM" id="Coils"/>
    </source>
</evidence>
<comment type="caution">
    <text evidence="2">The sequence shown here is derived from an EMBL/GenBank/DDBJ whole genome shotgun (WGS) entry which is preliminary data.</text>
</comment>
<organism evidence="2 3">
    <name type="scientific">Pelagomonas calceolata</name>
    <dbReference type="NCBI Taxonomy" id="35677"/>
    <lineage>
        <taxon>Eukaryota</taxon>
        <taxon>Sar</taxon>
        <taxon>Stramenopiles</taxon>
        <taxon>Ochrophyta</taxon>
        <taxon>Pelagophyceae</taxon>
        <taxon>Pelagomonadales</taxon>
        <taxon>Pelagomonadaceae</taxon>
        <taxon>Pelagomonas</taxon>
    </lineage>
</organism>
<name>A0A8J2SAS7_9STRA</name>
<keyword evidence="3" id="KW-1185">Reference proteome</keyword>
<feature type="coiled-coil region" evidence="1">
    <location>
        <begin position="214"/>
        <end position="248"/>
    </location>
</feature>
<protein>
    <submittedName>
        <fullName evidence="2">Uncharacterized protein</fullName>
    </submittedName>
</protein>
<dbReference type="AlphaFoldDB" id="A0A8J2SAS7"/>
<proteinExistence type="predicted"/>
<keyword evidence="1" id="KW-0175">Coiled coil</keyword>
<reference evidence="2" key="1">
    <citation type="submission" date="2021-11" db="EMBL/GenBank/DDBJ databases">
        <authorList>
            <consortium name="Genoscope - CEA"/>
            <person name="William W."/>
        </authorList>
    </citation>
    <scope>NUCLEOTIDE SEQUENCE</scope>
</reference>
<dbReference type="Proteomes" id="UP000789595">
    <property type="component" value="Unassembled WGS sequence"/>
</dbReference>
<accession>A0A8J2SAS7</accession>
<feature type="coiled-coil region" evidence="1">
    <location>
        <begin position="28"/>
        <end position="69"/>
    </location>
</feature>
<sequence length="607" mass="68772">MMFDAVPPPNGTPTGDDGAAYATLLNTVESLQADLQQTITTCHSLREQNAILQRDHDKAREEVLRQREKVAANRTELVEQAKAKIEADRATEALVAKWKVQLDSRTRELEEVQKKLVPQDLDMLRIQIQEELEVPHQQKISDLEAEARSFQQMFFNVRRELERSKTEFAAYTEHQEAARASDRATHDAEHRGLRRRVVELEAAAADGPDGADLQRGLEAKVLALEVKCRELMKENDDLRREHDGAIGDKNAAVQGRAEDACAAKALTGQLKTDVVGLERRLAEATNRITKLEQDVESKQRDLDAAKENYRLASMESEKRDRARLQRVADAESAAVDLRREVDAARAELQRDADMYGRKLEQCETELSTAKRQAFEARMQCDATVNTARQECRELCASLEERLVQQDLDKSAAEKQKRDFEQQAIDESRKLQAELKVLTGKVARLEGDVEKTHKPKIQLLEDEKARVALDRDAHKRRADALEAAENAALKAVDDKDRAVLDVKKAETKYAEARREAERFREEIAHLRETHARELGDVRAQIAEDKAHVAEAIRAETDAIRREASAELKKERKRSAAYKEKCLQAHNREKRLTSTLKATTRAQAEDLVA</sequence>
<dbReference type="OrthoDB" id="311279at2759"/>
<feature type="coiled-coil region" evidence="1">
    <location>
        <begin position="274"/>
        <end position="528"/>
    </location>
</feature>
<gene>
    <name evidence="2" type="ORF">PECAL_1P32800</name>
</gene>
<evidence type="ECO:0000313" key="3">
    <source>
        <dbReference type="Proteomes" id="UP000789595"/>
    </source>
</evidence>
<dbReference type="EMBL" id="CAKKNE010000001">
    <property type="protein sequence ID" value="CAH0366771.1"/>
    <property type="molecule type" value="Genomic_DNA"/>
</dbReference>